<evidence type="ECO:0000256" key="1">
    <source>
        <dbReference type="SAM" id="MobiDB-lite"/>
    </source>
</evidence>
<gene>
    <name evidence="2" type="ORF">F53441_10103</name>
</gene>
<evidence type="ECO:0000313" key="2">
    <source>
        <dbReference type="EMBL" id="KAF4446218.1"/>
    </source>
</evidence>
<name>A0A8H4KBF8_9HYPO</name>
<accession>A0A8H4KBF8</accession>
<dbReference type="EMBL" id="JAADJG010000471">
    <property type="protein sequence ID" value="KAF4446218.1"/>
    <property type="molecule type" value="Genomic_DNA"/>
</dbReference>
<comment type="caution">
    <text evidence="2">The sequence shown here is derived from an EMBL/GenBank/DDBJ whole genome shotgun (WGS) entry which is preliminary data.</text>
</comment>
<dbReference type="Proteomes" id="UP000605986">
    <property type="component" value="Unassembled WGS sequence"/>
</dbReference>
<sequence length="231" mass="26586">MTSQQSRQPTFDHSKVNHLKKGPRRRHMDMAFRHFNLTMNQIENLRPKSELVICALMDCRGWHNVGKEYFEFEVDINVWTSALRAKGALTDNPWPWSEFPDVADLSDGAAPVYQAWRLRRCRSIDEPVKGATRAHKFTIEEENELAANGPSSPKSVAGEKTTISSSARNSHDATSPAPAHLEKEELAREKQEATRQFEKATREFEEAARRLEEFDHRQKEILEREVEEAQS</sequence>
<evidence type="ECO:0000313" key="3">
    <source>
        <dbReference type="Proteomes" id="UP000605986"/>
    </source>
</evidence>
<feature type="region of interest" description="Disordered" evidence="1">
    <location>
        <begin position="1"/>
        <end position="24"/>
    </location>
</feature>
<dbReference type="OrthoDB" id="5093989at2759"/>
<organism evidence="2 3">
    <name type="scientific">Fusarium austroafricanum</name>
    <dbReference type="NCBI Taxonomy" id="2364996"/>
    <lineage>
        <taxon>Eukaryota</taxon>
        <taxon>Fungi</taxon>
        <taxon>Dikarya</taxon>
        <taxon>Ascomycota</taxon>
        <taxon>Pezizomycotina</taxon>
        <taxon>Sordariomycetes</taxon>
        <taxon>Hypocreomycetidae</taxon>
        <taxon>Hypocreales</taxon>
        <taxon>Nectriaceae</taxon>
        <taxon>Fusarium</taxon>
        <taxon>Fusarium concolor species complex</taxon>
    </lineage>
</organism>
<keyword evidence="3" id="KW-1185">Reference proteome</keyword>
<reference evidence="2" key="1">
    <citation type="submission" date="2020-01" db="EMBL/GenBank/DDBJ databases">
        <title>Identification and distribution of gene clusters putatively required for synthesis of sphingolipid metabolism inhibitors in phylogenetically diverse species of the filamentous fungus Fusarium.</title>
        <authorList>
            <person name="Kim H.-S."/>
            <person name="Busman M."/>
            <person name="Brown D.W."/>
            <person name="Divon H."/>
            <person name="Uhlig S."/>
            <person name="Proctor R.H."/>
        </authorList>
    </citation>
    <scope>NUCLEOTIDE SEQUENCE</scope>
    <source>
        <strain evidence="2">NRRL 53441</strain>
    </source>
</reference>
<proteinExistence type="predicted"/>
<feature type="compositionally biased region" description="Basic and acidic residues" evidence="1">
    <location>
        <begin position="180"/>
        <end position="201"/>
    </location>
</feature>
<feature type="region of interest" description="Disordered" evidence="1">
    <location>
        <begin position="143"/>
        <end position="201"/>
    </location>
</feature>
<protein>
    <submittedName>
        <fullName evidence="2">Uncharacterized protein</fullName>
    </submittedName>
</protein>
<dbReference type="AlphaFoldDB" id="A0A8H4KBF8"/>